<dbReference type="EMBL" id="HE797183">
    <property type="protein sequence ID" value="CCM05259.1"/>
    <property type="molecule type" value="Genomic_DNA"/>
</dbReference>
<proteinExistence type="predicted"/>
<dbReference type="InterPro" id="IPR033798">
    <property type="entry name" value="LodA-like"/>
</dbReference>
<name>J4H4M7_9APHY</name>
<dbReference type="Pfam" id="PF17990">
    <property type="entry name" value="LodA_N"/>
    <property type="match status" value="1"/>
</dbReference>
<dbReference type="RefSeq" id="XP_012184542.1">
    <property type="nucleotide sequence ID" value="XM_012329152.1"/>
</dbReference>
<keyword evidence="5" id="KW-1185">Reference proteome</keyword>
<protein>
    <recommendedName>
        <fullName evidence="6">L-lysine 6-oxidase</fullName>
    </recommendedName>
</protein>
<feature type="domain" description="L-Lysine epsilon oxidase N-terminal" evidence="2">
    <location>
        <begin position="14"/>
        <end position="256"/>
    </location>
</feature>
<dbReference type="CDD" id="cd14730">
    <property type="entry name" value="LodA_like"/>
    <property type="match status" value="1"/>
</dbReference>
<evidence type="ECO:0000259" key="3">
    <source>
        <dbReference type="Pfam" id="PF18417"/>
    </source>
</evidence>
<organism evidence="4 5">
    <name type="scientific">Fibroporia radiculosa</name>
    <dbReference type="NCBI Taxonomy" id="599839"/>
    <lineage>
        <taxon>Eukaryota</taxon>
        <taxon>Fungi</taxon>
        <taxon>Dikarya</taxon>
        <taxon>Basidiomycota</taxon>
        <taxon>Agaricomycotina</taxon>
        <taxon>Agaricomycetes</taxon>
        <taxon>Polyporales</taxon>
        <taxon>Fibroporiaceae</taxon>
        <taxon>Fibroporia</taxon>
    </lineage>
</organism>
<gene>
    <name evidence="4" type="ORF">FIBRA_07469</name>
</gene>
<accession>J4H4M7</accession>
<evidence type="ECO:0000259" key="2">
    <source>
        <dbReference type="Pfam" id="PF17990"/>
    </source>
</evidence>
<dbReference type="OrthoDB" id="3253404at2759"/>
<evidence type="ECO:0000313" key="5">
    <source>
        <dbReference type="Proteomes" id="UP000006352"/>
    </source>
</evidence>
<dbReference type="STRING" id="599839.J4H4M7"/>
<sequence>MSIDPTEISYIQIFPPIGIARLGDSGFNLDTGEPDGDIEYFLSPEVPGSDDVSPAVNNSFRDSKYRIKRMVCSFEFPLASVNKKYAIQAVRFRAYAYDKNGKNLGEIKSGDKSQYTLTWTVHVANHKGAYHTFRGQYSTADISLRNPDVQPTTTYDNRTDLIVDAQEQQISGLKMITDLKGGFKGSKANPVEVHLGQIRTDEHGRLIFIGGAGYSRSVADPSQPHFQPDIISAFDSIDWVDDTCDGWVNVTVKHPDLAEILAALQKSTILVAPPRFVWGIQAPTTLYDLIANIYNKEKGWKDHEGTLFYWDIWPVLLSCYTLSWVNNEAYQGHGVAGMGNFLPIKSKLATPGKAMSDAILRDRIFKRLRAPDYEKPDQASTKFMPRLSGDGGDLDRPGEPIGSKNLIRNFAALTKLQYDHFSKWKDGDFLADDAPWSSYKDIESVPTTLQPLFLTRAALEHTIGEPLYPGIEMSWEARESQMYVLERHPSSKDSDPPFRINHDLFPAGHVCRGLSLPWQSDFNQCNTYWWPSSRPDDIINILSLDGLPHGVTPSRPDPTIRDISVDEFIKTVSPQRRKWSRGIRNTPEFPSSFYPGSTDMVRFWQKLGFVTKLPDTTVGGLPMWLESERVHIDRSRSMNRGVITAPFSNVQDDID</sequence>
<dbReference type="AlphaFoldDB" id="J4H4M7"/>
<feature type="domain" description="L-lysine epsilon oxidase C-terminal" evidence="3">
    <location>
        <begin position="404"/>
        <end position="536"/>
    </location>
</feature>
<dbReference type="Pfam" id="PF18417">
    <property type="entry name" value="LodA_C"/>
    <property type="match status" value="1"/>
</dbReference>
<evidence type="ECO:0008006" key="6">
    <source>
        <dbReference type="Google" id="ProtNLM"/>
    </source>
</evidence>
<dbReference type="HOGENOM" id="CLU_012035_1_0_1"/>
<reference evidence="4 5" key="1">
    <citation type="journal article" date="2012" name="Appl. Environ. Microbiol.">
        <title>Short-read sequencing for genomic analysis of the brown rot fungus Fibroporia radiculosa.</title>
        <authorList>
            <person name="Tang J.D."/>
            <person name="Perkins A.D."/>
            <person name="Sonstegard T.S."/>
            <person name="Schroeder S.G."/>
            <person name="Burgess S.C."/>
            <person name="Diehl S.V."/>
        </authorList>
    </citation>
    <scope>NUCLEOTIDE SEQUENCE [LARGE SCALE GENOMIC DNA]</scope>
    <source>
        <strain evidence="4 5">TFFH 294</strain>
    </source>
</reference>
<dbReference type="InParanoid" id="J4H4M7"/>
<evidence type="ECO:0000256" key="1">
    <source>
        <dbReference type="SAM" id="MobiDB-lite"/>
    </source>
</evidence>
<feature type="region of interest" description="Disordered" evidence="1">
    <location>
        <begin position="376"/>
        <end position="395"/>
    </location>
</feature>
<dbReference type="InterPro" id="IPR041168">
    <property type="entry name" value="LodA_N"/>
</dbReference>
<dbReference type="Proteomes" id="UP000006352">
    <property type="component" value="Unassembled WGS sequence"/>
</dbReference>
<dbReference type="InterPro" id="IPR041173">
    <property type="entry name" value="LodA_C"/>
</dbReference>
<dbReference type="GeneID" id="24100170"/>
<evidence type="ECO:0000313" key="4">
    <source>
        <dbReference type="EMBL" id="CCM05259.1"/>
    </source>
</evidence>